<feature type="chain" id="PRO_5045803495" evidence="1">
    <location>
        <begin position="22"/>
        <end position="68"/>
    </location>
</feature>
<evidence type="ECO:0000313" key="3">
    <source>
        <dbReference type="Proteomes" id="UP001257909"/>
    </source>
</evidence>
<comment type="caution">
    <text evidence="2">The sequence shown here is derived from an EMBL/GenBank/DDBJ whole genome shotgun (WGS) entry which is preliminary data.</text>
</comment>
<sequence length="68" mass="7417">MNNLMKIILCFVAVSLLASCASIKETGKTIGHTTRDVTKKIGHASRDTVKAIGKETKEVVKDIKDDED</sequence>
<name>A0ABU1W4T0_9GAMM</name>
<feature type="signal peptide" evidence="1">
    <location>
        <begin position="1"/>
        <end position="21"/>
    </location>
</feature>
<gene>
    <name evidence="2" type="ORF">J2W69_003952</name>
</gene>
<evidence type="ECO:0000313" key="2">
    <source>
        <dbReference type="EMBL" id="MDR7122969.1"/>
    </source>
</evidence>
<dbReference type="Proteomes" id="UP001257909">
    <property type="component" value="Unassembled WGS sequence"/>
</dbReference>
<keyword evidence="1" id="KW-0732">Signal</keyword>
<keyword evidence="3" id="KW-1185">Reference proteome</keyword>
<reference evidence="2 3" key="1">
    <citation type="submission" date="2023-07" db="EMBL/GenBank/DDBJ databases">
        <title>Sorghum-associated microbial communities from plants grown in Nebraska, USA.</title>
        <authorList>
            <person name="Schachtman D."/>
        </authorList>
    </citation>
    <scope>NUCLEOTIDE SEQUENCE [LARGE SCALE GENOMIC DNA]</scope>
    <source>
        <strain evidence="2 3">4138</strain>
    </source>
</reference>
<protein>
    <submittedName>
        <fullName evidence="2">Gas vesicle protein</fullName>
    </submittedName>
</protein>
<proteinExistence type="predicted"/>
<dbReference type="PROSITE" id="PS51257">
    <property type="entry name" value="PROKAR_LIPOPROTEIN"/>
    <property type="match status" value="1"/>
</dbReference>
<dbReference type="EMBL" id="JAVDWR010000026">
    <property type="protein sequence ID" value="MDR7122969.1"/>
    <property type="molecule type" value="Genomic_DNA"/>
</dbReference>
<organism evidence="2 3">
    <name type="scientific">Rheinheimera soli</name>
    <dbReference type="NCBI Taxonomy" id="443616"/>
    <lineage>
        <taxon>Bacteria</taxon>
        <taxon>Pseudomonadati</taxon>
        <taxon>Pseudomonadota</taxon>
        <taxon>Gammaproteobacteria</taxon>
        <taxon>Chromatiales</taxon>
        <taxon>Chromatiaceae</taxon>
        <taxon>Rheinheimera</taxon>
    </lineage>
</organism>
<accession>A0ABU1W4T0</accession>
<evidence type="ECO:0000256" key="1">
    <source>
        <dbReference type="SAM" id="SignalP"/>
    </source>
</evidence>
<dbReference type="RefSeq" id="WP_310281663.1">
    <property type="nucleotide sequence ID" value="NZ_JAVDWR010000026.1"/>
</dbReference>